<comment type="caution">
    <text evidence="3">The sequence shown here is derived from an EMBL/GenBank/DDBJ whole genome shotgun (WGS) entry which is preliminary data.</text>
</comment>
<feature type="signal peptide" evidence="2">
    <location>
        <begin position="1"/>
        <end position="23"/>
    </location>
</feature>
<proteinExistence type="predicted"/>
<evidence type="ECO:0000313" key="4">
    <source>
        <dbReference type="Proteomes" id="UP001272773"/>
    </source>
</evidence>
<evidence type="ECO:0000256" key="2">
    <source>
        <dbReference type="SAM" id="SignalP"/>
    </source>
</evidence>
<gene>
    <name evidence="3" type="primary">trbJ</name>
    <name evidence="3" type="ORF">SIL79_20410</name>
</gene>
<keyword evidence="2" id="KW-0732">Signal</keyword>
<evidence type="ECO:0000313" key="3">
    <source>
        <dbReference type="EMBL" id="MDX6018635.1"/>
    </source>
</evidence>
<organism evidence="3 4">
    <name type="scientific">Shewanella indica</name>
    <dbReference type="NCBI Taxonomy" id="768528"/>
    <lineage>
        <taxon>Bacteria</taxon>
        <taxon>Pseudomonadati</taxon>
        <taxon>Pseudomonadota</taxon>
        <taxon>Gammaproteobacteria</taxon>
        <taxon>Alteromonadales</taxon>
        <taxon>Shewanellaceae</taxon>
        <taxon>Shewanella</taxon>
    </lineage>
</organism>
<dbReference type="GeneID" id="88625924"/>
<dbReference type="InterPro" id="IPR014147">
    <property type="entry name" value="T4SS_TrbJ"/>
</dbReference>
<protein>
    <submittedName>
        <fullName evidence="3">P-type conjugative transfer protein TrbJ</fullName>
    </submittedName>
</protein>
<dbReference type="Proteomes" id="UP001272773">
    <property type="component" value="Unassembled WGS sequence"/>
</dbReference>
<accession>A0ABU4QJE6</accession>
<feature type="chain" id="PRO_5046118615" evidence="2">
    <location>
        <begin position="24"/>
        <end position="264"/>
    </location>
</feature>
<dbReference type="RefSeq" id="WP_319619985.1">
    <property type="nucleotide sequence ID" value="NZ_JAWXXR010000002.1"/>
</dbReference>
<evidence type="ECO:0000256" key="1">
    <source>
        <dbReference type="SAM" id="MobiDB-lite"/>
    </source>
</evidence>
<feature type="compositionally biased region" description="Polar residues" evidence="1">
    <location>
        <begin position="246"/>
        <end position="256"/>
    </location>
</feature>
<dbReference type="SUPFAM" id="SSF101082">
    <property type="entry name" value="Typo IV secretion system protein TraC"/>
    <property type="match status" value="1"/>
</dbReference>
<feature type="region of interest" description="Disordered" evidence="1">
    <location>
        <begin position="242"/>
        <end position="264"/>
    </location>
</feature>
<reference evidence="3 4" key="1">
    <citation type="submission" date="2023-11" db="EMBL/GenBank/DDBJ databases">
        <title>MicrobeMod: A computational toolkit for identifying prokaryotic methylation and restriction-modification with nanopore sequencing.</title>
        <authorList>
            <person name="Crits-Christoph A."/>
            <person name="Kang S.C."/>
            <person name="Lee H."/>
            <person name="Ostrov N."/>
        </authorList>
    </citation>
    <scope>NUCLEOTIDE SEQUENCE [LARGE SCALE GENOMIC DNA]</scope>
    <source>
        <strain evidence="3 4">ATCC BAA-2732</strain>
    </source>
</reference>
<dbReference type="NCBIfam" id="TIGR02780">
    <property type="entry name" value="TrbJ_Ti"/>
    <property type="match status" value="1"/>
</dbReference>
<sequence length="264" mass="28875">MIWKNLAAKIALAIALTTGPMLPAVQAGGIPVIDVTNIVQTTVSASESVSQTLKLIQQYQTQLQQYQNMLQNTMAPSTYIWDNATVTMNNLRNAIDSLAYYKTTLGDVDTYLAQYGDLDYYESSPCLDPNGTCTAAEWQKLEDARRLGFSSQKRANDALFRGLDAQQDAMQADAIRLEQLQAAAQSSTGQMEAIGYANQLASQQANQLLQIRGLLIAQQNAATTRMQAQMAEEARLAAASKKYRASTDNLKPSTGKTWGPSDLY</sequence>
<name>A0ABU4QJE6_9GAMM</name>
<dbReference type="EMBL" id="JAWXXR010000002">
    <property type="protein sequence ID" value="MDX6018635.1"/>
    <property type="molecule type" value="Genomic_DNA"/>
</dbReference>
<dbReference type="NCBIfam" id="NF010452">
    <property type="entry name" value="PRK13879.1"/>
    <property type="match status" value="1"/>
</dbReference>
<keyword evidence="4" id="KW-1185">Reference proteome</keyword>